<dbReference type="FunFam" id="3.40.50.300:FF:001447">
    <property type="entry name" value="Ras-related protein Rab-1B"/>
    <property type="match status" value="1"/>
</dbReference>
<organism evidence="3 4">
    <name type="scientific">Nonlabens dokdonensis</name>
    <dbReference type="NCBI Taxonomy" id="328515"/>
    <lineage>
        <taxon>Bacteria</taxon>
        <taxon>Pseudomonadati</taxon>
        <taxon>Bacteroidota</taxon>
        <taxon>Flavobacteriia</taxon>
        <taxon>Flavobacteriales</taxon>
        <taxon>Flavobacteriaceae</taxon>
        <taxon>Nonlabens</taxon>
    </lineage>
</organism>
<dbReference type="InterPro" id="IPR001806">
    <property type="entry name" value="Small_GTPase"/>
</dbReference>
<evidence type="ECO:0000256" key="1">
    <source>
        <dbReference type="ARBA" id="ARBA00022741"/>
    </source>
</evidence>
<dbReference type="RefSeq" id="WP_303686254.1">
    <property type="nucleotide sequence ID" value="NZ_CAJXYO010000019.1"/>
</dbReference>
<dbReference type="GO" id="GO:0005525">
    <property type="term" value="F:GTP binding"/>
    <property type="evidence" value="ECO:0007669"/>
    <property type="project" value="UniProtKB-KW"/>
</dbReference>
<comment type="caution">
    <text evidence="3">The sequence shown here is derived from an EMBL/GenBank/DDBJ whole genome shotgun (WGS) entry which is preliminary data.</text>
</comment>
<protein>
    <submittedName>
        <fullName evidence="3">GTP-binding protein</fullName>
    </submittedName>
</protein>
<dbReference type="Gene3D" id="3.40.50.300">
    <property type="entry name" value="P-loop containing nucleotide triphosphate hydrolases"/>
    <property type="match status" value="1"/>
</dbReference>
<evidence type="ECO:0000313" key="3">
    <source>
        <dbReference type="EMBL" id="OUS17772.1"/>
    </source>
</evidence>
<reference evidence="4" key="1">
    <citation type="journal article" date="2017" name="Proc. Natl. Acad. Sci. U.S.A.">
        <title>Simulation of Deepwater Horizon oil plume reveals substrate specialization within a complex community of hydrocarbon-degraders.</title>
        <authorList>
            <person name="Hu P."/>
            <person name="Dubinsky E.A."/>
            <person name="Probst A.J."/>
            <person name="Wang J."/>
            <person name="Sieber C.M.K."/>
            <person name="Tom L.M."/>
            <person name="Gardinali P."/>
            <person name="Banfield J.F."/>
            <person name="Atlas R.M."/>
            <person name="Andersen G.L."/>
        </authorList>
    </citation>
    <scope>NUCLEOTIDE SEQUENCE [LARGE SCALE GENOMIC DNA]</scope>
</reference>
<keyword evidence="1" id="KW-0547">Nucleotide-binding</keyword>
<dbReference type="Proteomes" id="UP000196102">
    <property type="component" value="Unassembled WGS sequence"/>
</dbReference>
<evidence type="ECO:0000256" key="2">
    <source>
        <dbReference type="ARBA" id="ARBA00023134"/>
    </source>
</evidence>
<dbReference type="SMART" id="SM00173">
    <property type="entry name" value="RAS"/>
    <property type="match status" value="1"/>
</dbReference>
<gene>
    <name evidence="3" type="ORF">A9Q93_04785</name>
</gene>
<dbReference type="InterPro" id="IPR027417">
    <property type="entry name" value="P-loop_NTPase"/>
</dbReference>
<dbReference type="CDD" id="cd00154">
    <property type="entry name" value="Rab"/>
    <property type="match status" value="1"/>
</dbReference>
<evidence type="ECO:0000313" key="4">
    <source>
        <dbReference type="Proteomes" id="UP000196102"/>
    </source>
</evidence>
<dbReference type="InterPro" id="IPR050227">
    <property type="entry name" value="Rab"/>
</dbReference>
<dbReference type="SMART" id="SM00174">
    <property type="entry name" value="RHO"/>
    <property type="match status" value="1"/>
</dbReference>
<dbReference type="PRINTS" id="PR00449">
    <property type="entry name" value="RASTRNSFRMNG"/>
</dbReference>
<sequence length="160" mass="18179">MSSKKIVIVGSFGVGKTSLIRRFVDDTFSEDYKVTIGVHILKKTVQLQDHDINLIIWDTEGTDEIEEIRTSYLLGTHGFIYVSDVTRPKTYEKIDEHKQYLSKNFGNVPIFTVGNKSDLLPKGSISQKKEELDFLDILVSAKEGNNVQRLFEKIAKILIS</sequence>
<dbReference type="EMBL" id="MAAX01000076">
    <property type="protein sequence ID" value="OUS17772.1"/>
    <property type="molecule type" value="Genomic_DNA"/>
</dbReference>
<accession>A0A1Z8B5B2</accession>
<dbReference type="SMART" id="SM00175">
    <property type="entry name" value="RAB"/>
    <property type="match status" value="1"/>
</dbReference>
<keyword evidence="2" id="KW-0342">GTP-binding</keyword>
<dbReference type="PANTHER" id="PTHR47977">
    <property type="entry name" value="RAS-RELATED PROTEIN RAB"/>
    <property type="match status" value="1"/>
</dbReference>
<dbReference type="SUPFAM" id="SSF52540">
    <property type="entry name" value="P-loop containing nucleoside triphosphate hydrolases"/>
    <property type="match status" value="1"/>
</dbReference>
<dbReference type="AlphaFoldDB" id="A0A1Z8B5B2"/>
<dbReference type="PROSITE" id="PS51419">
    <property type="entry name" value="RAB"/>
    <property type="match status" value="1"/>
</dbReference>
<dbReference type="Pfam" id="PF00071">
    <property type="entry name" value="Ras"/>
    <property type="match status" value="1"/>
</dbReference>
<dbReference type="PROSITE" id="PS51421">
    <property type="entry name" value="RAS"/>
    <property type="match status" value="1"/>
</dbReference>
<name>A0A1Z8B5B2_9FLAO</name>
<dbReference type="NCBIfam" id="TIGR00231">
    <property type="entry name" value="small_GTP"/>
    <property type="match status" value="1"/>
</dbReference>
<dbReference type="InterPro" id="IPR005225">
    <property type="entry name" value="Small_GTP-bd"/>
</dbReference>
<proteinExistence type="predicted"/>
<dbReference type="GO" id="GO:0003924">
    <property type="term" value="F:GTPase activity"/>
    <property type="evidence" value="ECO:0007669"/>
    <property type="project" value="InterPro"/>
</dbReference>